<evidence type="ECO:0000256" key="5">
    <source>
        <dbReference type="ARBA" id="ARBA00023136"/>
    </source>
</evidence>
<dbReference type="RefSeq" id="WP_205003736.1">
    <property type="nucleotide sequence ID" value="NZ_JAFBER010000012.1"/>
</dbReference>
<feature type="transmembrane region" description="Helical" evidence="6">
    <location>
        <begin position="496"/>
        <end position="518"/>
    </location>
</feature>
<feature type="transmembrane region" description="Helical" evidence="6">
    <location>
        <begin position="64"/>
        <end position="84"/>
    </location>
</feature>
<keyword evidence="3 6" id="KW-0812">Transmembrane</keyword>
<dbReference type="EMBL" id="JAFBER010000012">
    <property type="protein sequence ID" value="MBM7645820.1"/>
    <property type="molecule type" value="Genomic_DNA"/>
</dbReference>
<dbReference type="NCBIfam" id="TIGR00360">
    <property type="entry name" value="ComEC_N-term"/>
    <property type="match status" value="1"/>
</dbReference>
<evidence type="ECO:0000256" key="6">
    <source>
        <dbReference type="SAM" id="Phobius"/>
    </source>
</evidence>
<comment type="caution">
    <text evidence="8">The sequence shown here is derived from an EMBL/GenBank/DDBJ whole genome shotgun (WGS) entry which is preliminary data.</text>
</comment>
<proteinExistence type="predicted"/>
<dbReference type="InterPro" id="IPR052159">
    <property type="entry name" value="Competence_DNA_uptake"/>
</dbReference>
<organism evidence="8 9">
    <name type="scientific">Scopulibacillus daqui</name>
    <dbReference type="NCBI Taxonomy" id="1469162"/>
    <lineage>
        <taxon>Bacteria</taxon>
        <taxon>Bacillati</taxon>
        <taxon>Bacillota</taxon>
        <taxon>Bacilli</taxon>
        <taxon>Bacillales</taxon>
        <taxon>Sporolactobacillaceae</taxon>
        <taxon>Scopulibacillus</taxon>
    </lineage>
</organism>
<dbReference type="Gene3D" id="3.60.15.10">
    <property type="entry name" value="Ribonuclease Z/Hydroxyacylglutathione hydrolase-like"/>
    <property type="match status" value="1"/>
</dbReference>
<feature type="transmembrane region" description="Helical" evidence="6">
    <location>
        <begin position="343"/>
        <end position="361"/>
    </location>
</feature>
<dbReference type="InterPro" id="IPR004477">
    <property type="entry name" value="ComEC_N"/>
</dbReference>
<evidence type="ECO:0000259" key="7">
    <source>
        <dbReference type="SMART" id="SM00849"/>
    </source>
</evidence>
<dbReference type="InterPro" id="IPR035681">
    <property type="entry name" value="ComA-like_MBL"/>
</dbReference>
<dbReference type="SMART" id="SM00849">
    <property type="entry name" value="Lactamase_B"/>
    <property type="match status" value="1"/>
</dbReference>
<protein>
    <submittedName>
        <fullName evidence="8">Competence protein ComEC</fullName>
    </submittedName>
</protein>
<evidence type="ECO:0000313" key="8">
    <source>
        <dbReference type="EMBL" id="MBM7645820.1"/>
    </source>
</evidence>
<feature type="transmembrane region" description="Helical" evidence="6">
    <location>
        <begin position="44"/>
        <end position="59"/>
    </location>
</feature>
<feature type="transmembrane region" description="Helical" evidence="6">
    <location>
        <begin position="409"/>
        <end position="432"/>
    </location>
</feature>
<evidence type="ECO:0000256" key="1">
    <source>
        <dbReference type="ARBA" id="ARBA00004651"/>
    </source>
</evidence>
<feature type="transmembrane region" description="Helical" evidence="6">
    <location>
        <begin position="439"/>
        <end position="458"/>
    </location>
</feature>
<dbReference type="SUPFAM" id="SSF56281">
    <property type="entry name" value="Metallo-hydrolase/oxidoreductase"/>
    <property type="match status" value="1"/>
</dbReference>
<keyword evidence="2" id="KW-1003">Cell membrane</keyword>
<dbReference type="InterPro" id="IPR025405">
    <property type="entry name" value="DUF4131"/>
</dbReference>
<dbReference type="InterPro" id="IPR036866">
    <property type="entry name" value="RibonucZ/Hydroxyglut_hydro"/>
</dbReference>
<evidence type="ECO:0000313" key="9">
    <source>
        <dbReference type="Proteomes" id="UP000808914"/>
    </source>
</evidence>
<evidence type="ECO:0000256" key="2">
    <source>
        <dbReference type="ARBA" id="ARBA00022475"/>
    </source>
</evidence>
<feature type="transmembrane region" description="Helical" evidence="6">
    <location>
        <begin position="247"/>
        <end position="271"/>
    </location>
</feature>
<feature type="transmembrane region" description="Helical" evidence="6">
    <location>
        <begin position="373"/>
        <end position="397"/>
    </location>
</feature>
<dbReference type="InterPro" id="IPR001279">
    <property type="entry name" value="Metallo-B-lactamas"/>
</dbReference>
<feature type="transmembrane region" description="Helical" evidence="6">
    <location>
        <begin position="470"/>
        <end position="489"/>
    </location>
</feature>
<feature type="transmembrane region" description="Helical" evidence="6">
    <location>
        <begin position="283"/>
        <end position="304"/>
    </location>
</feature>
<sequence>MKKLKVFFLMASEEGLFKKNGISGKFYFLAISMVLAIWFSLGEWQWLALALLIGLVILLSRKQLFMAVLAMMTAVFSIVNSLYISPNHSIFKEPFQGTFEGKIIDLPKFDGDRLTFTMKLHEGEKLAVHHRIKHSDEKQSLMSHLKTGLTCTINGQLQQPPAKDNFHAFNYQKYLFHQGIHWLLQTETDFTCGDQTLTLLDRLHRLREQKINEVEKHFPKPSSDMINALVFGYRDNINQEILNAYQMLGIIHLLAVSGLHISVVIGSLYYLGRRLGFIREHVIFLMIILIPLYICLTGASPSVVRAGLMALSVFCAQLFKSKISALDSISITCMSMLVYQPHLLFNLGFELSFLVTFFILLSSPFIDKKYNSFLLKLIAVTSIAQLASFPIIVYHFYDFSLMSFLVNLFFIPFITFCILPFCFIAFFVFWLFPFLLPYVINPLQAALIYSDKWLLLLYRCHFLNLRFGQPSILFLIFTCICIASVCYWWEASKRKSAIMGPVILIIALYFCQSCLGYLNPCGKVTFLNVGQGDSILIQLPHRKGNILIDAGGYLPFQKQKWQKRKNPFEPGRDVVLNELKGYGVKRLDAVILTHEDYDHIGGLKDIAGKMPIKNLIVSPYFPIEGSKKALIIKCLKEGTAIKTVEANDTLKFGHYFFRVLSPASKMSSSNGNSVVLAARLGGEMWLFTGDGDKEAEQDLLNRYTHLNIDILKAGHHGSKTSTSERFIKKIKPKAAIISAGKNNRYGHPHSEVLERLKKQRVKIFRTDERGAVEVTFKGHHIAKLITAE</sequence>
<dbReference type="NCBIfam" id="TIGR00361">
    <property type="entry name" value="ComEC_Rec2"/>
    <property type="match status" value="1"/>
</dbReference>
<dbReference type="Proteomes" id="UP000808914">
    <property type="component" value="Unassembled WGS sequence"/>
</dbReference>
<keyword evidence="9" id="KW-1185">Reference proteome</keyword>
<evidence type="ECO:0000256" key="4">
    <source>
        <dbReference type="ARBA" id="ARBA00022989"/>
    </source>
</evidence>
<gene>
    <name evidence="8" type="ORF">JOD45_002039</name>
</gene>
<dbReference type="Pfam" id="PF13567">
    <property type="entry name" value="DUF4131"/>
    <property type="match status" value="1"/>
</dbReference>
<name>A0ABS2Q1J1_9BACL</name>
<dbReference type="InterPro" id="IPR004797">
    <property type="entry name" value="Competence_ComEC/Rec2"/>
</dbReference>
<accession>A0ABS2Q1J1</accession>
<dbReference type="PANTHER" id="PTHR30619:SF1">
    <property type="entry name" value="RECOMBINATION PROTEIN 2"/>
    <property type="match status" value="1"/>
</dbReference>
<keyword evidence="4 6" id="KW-1133">Transmembrane helix</keyword>
<comment type="subcellular location">
    <subcellularLocation>
        <location evidence="1">Cell membrane</location>
        <topology evidence="1">Multi-pass membrane protein</topology>
    </subcellularLocation>
</comment>
<feature type="domain" description="Metallo-beta-lactamase" evidence="7">
    <location>
        <begin position="531"/>
        <end position="741"/>
    </location>
</feature>
<feature type="transmembrane region" description="Helical" evidence="6">
    <location>
        <begin position="21"/>
        <end position="38"/>
    </location>
</feature>
<reference evidence="8 9" key="1">
    <citation type="submission" date="2021-01" db="EMBL/GenBank/DDBJ databases">
        <title>Genomic Encyclopedia of Type Strains, Phase IV (KMG-IV): sequencing the most valuable type-strain genomes for metagenomic binning, comparative biology and taxonomic classification.</title>
        <authorList>
            <person name="Goeker M."/>
        </authorList>
    </citation>
    <scope>NUCLEOTIDE SEQUENCE [LARGE SCALE GENOMIC DNA]</scope>
    <source>
        <strain evidence="8 9">DSM 28236</strain>
    </source>
</reference>
<keyword evidence="5 6" id="KW-0472">Membrane</keyword>
<dbReference type="CDD" id="cd07731">
    <property type="entry name" value="ComA-like_MBL-fold"/>
    <property type="match status" value="1"/>
</dbReference>
<evidence type="ECO:0000256" key="3">
    <source>
        <dbReference type="ARBA" id="ARBA00022692"/>
    </source>
</evidence>
<dbReference type="Pfam" id="PF00753">
    <property type="entry name" value="Lactamase_B"/>
    <property type="match status" value="1"/>
</dbReference>
<dbReference type="PANTHER" id="PTHR30619">
    <property type="entry name" value="DNA INTERNALIZATION/COMPETENCE PROTEIN COMEC/REC2"/>
    <property type="match status" value="1"/>
</dbReference>
<dbReference type="Pfam" id="PF03772">
    <property type="entry name" value="Competence"/>
    <property type="match status" value="1"/>
</dbReference>